<sequence>MRDVMAQQTFNQAAAAAVAPTATPVVAPATTHVEGLPGIVVAERPIHKLVEQFLRLNSPQFIRTGDPEAAASWIQKLEKAFALLMCNERKKVVITTYQLEEIANTWWTTTRGAIFPEGVVLEWNTFLEAFNDKYFSKTAREVDMAKFQRLRQGSLTVDQYEAKFAELLLYAP</sequence>
<dbReference type="Pfam" id="PF03732">
    <property type="entry name" value="Retrotrans_gag"/>
    <property type="match status" value="1"/>
</dbReference>
<protein>
    <recommendedName>
        <fullName evidence="1">Retrotransposon gag domain-containing protein</fullName>
    </recommendedName>
</protein>
<evidence type="ECO:0000259" key="1">
    <source>
        <dbReference type="Pfam" id="PF03732"/>
    </source>
</evidence>
<evidence type="ECO:0000313" key="2">
    <source>
        <dbReference type="EMBL" id="KAL3730486.1"/>
    </source>
</evidence>
<dbReference type="EMBL" id="JBJKBG010000007">
    <property type="protein sequence ID" value="KAL3730486.1"/>
    <property type="molecule type" value="Genomic_DNA"/>
</dbReference>
<evidence type="ECO:0000313" key="3">
    <source>
        <dbReference type="Proteomes" id="UP001634007"/>
    </source>
</evidence>
<comment type="caution">
    <text evidence="2">The sequence shown here is derived from an EMBL/GenBank/DDBJ whole genome shotgun (WGS) entry which is preliminary data.</text>
</comment>
<proteinExistence type="predicted"/>
<gene>
    <name evidence="2" type="ORF">ACJRO7_027489</name>
</gene>
<accession>A0ABD3JRD8</accession>
<name>A0ABD3JRD8_EUCGL</name>
<reference evidence="2 3" key="1">
    <citation type="submission" date="2024-11" db="EMBL/GenBank/DDBJ databases">
        <title>Chromosome-level genome assembly of Eucalyptus globulus Labill. provides insights into its genome evolution.</title>
        <authorList>
            <person name="Li X."/>
        </authorList>
    </citation>
    <scope>NUCLEOTIDE SEQUENCE [LARGE SCALE GENOMIC DNA]</scope>
    <source>
        <strain evidence="2">CL2024</strain>
        <tissue evidence="2">Fresh tender leaves</tissue>
    </source>
</reference>
<dbReference type="InterPro" id="IPR005162">
    <property type="entry name" value="Retrotrans_gag_dom"/>
</dbReference>
<organism evidence="2 3">
    <name type="scientific">Eucalyptus globulus</name>
    <name type="common">Tasmanian blue gum</name>
    <dbReference type="NCBI Taxonomy" id="34317"/>
    <lineage>
        <taxon>Eukaryota</taxon>
        <taxon>Viridiplantae</taxon>
        <taxon>Streptophyta</taxon>
        <taxon>Embryophyta</taxon>
        <taxon>Tracheophyta</taxon>
        <taxon>Spermatophyta</taxon>
        <taxon>Magnoliopsida</taxon>
        <taxon>eudicotyledons</taxon>
        <taxon>Gunneridae</taxon>
        <taxon>Pentapetalae</taxon>
        <taxon>rosids</taxon>
        <taxon>malvids</taxon>
        <taxon>Myrtales</taxon>
        <taxon>Myrtaceae</taxon>
        <taxon>Myrtoideae</taxon>
        <taxon>Eucalypteae</taxon>
        <taxon>Eucalyptus</taxon>
    </lineage>
</organism>
<dbReference type="Proteomes" id="UP001634007">
    <property type="component" value="Unassembled WGS sequence"/>
</dbReference>
<keyword evidence="3" id="KW-1185">Reference proteome</keyword>
<feature type="domain" description="Retrotransposon gag" evidence="1">
    <location>
        <begin position="95"/>
        <end position="172"/>
    </location>
</feature>
<dbReference type="AlphaFoldDB" id="A0ABD3JRD8"/>